<dbReference type="WBParaSite" id="PSAMB.scaffold5563size11400.g26891.t1">
    <property type="protein sequence ID" value="PSAMB.scaffold5563size11400.g26891.t1"/>
    <property type="gene ID" value="PSAMB.scaffold5563size11400.g26891"/>
</dbReference>
<proteinExistence type="predicted"/>
<evidence type="ECO:0000313" key="2">
    <source>
        <dbReference type="Proteomes" id="UP000887566"/>
    </source>
</evidence>
<protein>
    <submittedName>
        <fullName evidence="3">Uncharacterized protein</fullName>
    </submittedName>
</protein>
<evidence type="ECO:0000313" key="3">
    <source>
        <dbReference type="WBParaSite" id="PSAMB.scaffold5563size11400.g26891.t1"/>
    </source>
</evidence>
<reference evidence="3" key="1">
    <citation type="submission" date="2022-11" db="UniProtKB">
        <authorList>
            <consortium name="WormBaseParasite"/>
        </authorList>
    </citation>
    <scope>IDENTIFICATION</scope>
</reference>
<name>A0A914WWX4_9BILA</name>
<organism evidence="2 3">
    <name type="scientific">Plectus sambesii</name>
    <dbReference type="NCBI Taxonomy" id="2011161"/>
    <lineage>
        <taxon>Eukaryota</taxon>
        <taxon>Metazoa</taxon>
        <taxon>Ecdysozoa</taxon>
        <taxon>Nematoda</taxon>
        <taxon>Chromadorea</taxon>
        <taxon>Plectida</taxon>
        <taxon>Plectina</taxon>
        <taxon>Plectoidea</taxon>
        <taxon>Plectidae</taxon>
        <taxon>Plectus</taxon>
    </lineage>
</organism>
<evidence type="ECO:0000256" key="1">
    <source>
        <dbReference type="SAM" id="MobiDB-lite"/>
    </source>
</evidence>
<dbReference type="AlphaFoldDB" id="A0A914WWX4"/>
<accession>A0A914WWX4</accession>
<keyword evidence="2" id="KW-1185">Reference proteome</keyword>
<sequence length="111" mass="12434">MRLIGLFSSPSLQSPAQPPAVIEPNARNEAARSFCHIQCSSLFIVHQSSTSTDQHKPKDVPGAIRQVFTALSGLRQANAATKTNDQTMLRSQPQLLPLFQLSLRRRYWYRG</sequence>
<dbReference type="Proteomes" id="UP000887566">
    <property type="component" value="Unplaced"/>
</dbReference>
<feature type="region of interest" description="Disordered" evidence="1">
    <location>
        <begin position="1"/>
        <end position="20"/>
    </location>
</feature>